<comment type="caution">
    <text evidence="2">The sequence shown here is derived from an EMBL/GenBank/DDBJ whole genome shotgun (WGS) entry which is preliminary data.</text>
</comment>
<proteinExistence type="predicted"/>
<dbReference type="Gene3D" id="3.30.1330.30">
    <property type="match status" value="1"/>
</dbReference>
<evidence type="ECO:0000313" key="2">
    <source>
        <dbReference type="EMBL" id="EAX47105.1"/>
    </source>
</evidence>
<accession>A1HSB3</accession>
<gene>
    <name evidence="2" type="ORF">TcarDRAFT_0613</name>
</gene>
<reference evidence="2 3" key="2">
    <citation type="submission" date="2007-01" db="EMBL/GenBank/DDBJ databases">
        <title>Sequencing of the draft genome and assembly of Thermosinus carboxydivorans Nor1.</title>
        <authorList>
            <consortium name="US DOE Joint Genome Institute (JGI-PGF)"/>
            <person name="Copeland A."/>
            <person name="Lucas S."/>
            <person name="Lapidus A."/>
            <person name="Barry K."/>
            <person name="Glavina del Rio T."/>
            <person name="Dalin E."/>
            <person name="Tice H."/>
            <person name="Bruce D."/>
            <person name="Pitluck S."/>
            <person name="Richardson P."/>
        </authorList>
    </citation>
    <scope>NUCLEOTIDE SEQUENCE [LARGE SCALE GENOMIC DNA]</scope>
    <source>
        <strain evidence="2 3">Nor1</strain>
    </source>
</reference>
<dbReference type="AlphaFoldDB" id="A1HSB3"/>
<dbReference type="GO" id="GO:0005840">
    <property type="term" value="C:ribosome"/>
    <property type="evidence" value="ECO:0007669"/>
    <property type="project" value="UniProtKB-KW"/>
</dbReference>
<dbReference type="InterPro" id="IPR004038">
    <property type="entry name" value="Ribosomal_eL8/eL30/eS12/Gad45"/>
</dbReference>
<dbReference type="EMBL" id="AAWL01000015">
    <property type="protein sequence ID" value="EAX47105.1"/>
    <property type="molecule type" value="Genomic_DNA"/>
</dbReference>
<evidence type="ECO:0000313" key="3">
    <source>
        <dbReference type="Proteomes" id="UP000005139"/>
    </source>
</evidence>
<reference evidence="2 3" key="1">
    <citation type="submission" date="2007-01" db="EMBL/GenBank/DDBJ databases">
        <title>Annotation of the draft genome assembly of Thermosinus carboxydivorans Nor1.</title>
        <authorList>
            <consortium name="US DOE Joint Genome Institute (JGI-ORNL)"/>
            <person name="Larimer F."/>
            <person name="Land M."/>
            <person name="Hauser L."/>
        </authorList>
    </citation>
    <scope>NUCLEOTIDE SEQUENCE [LARGE SCALE GENOMIC DNA]</scope>
    <source>
        <strain evidence="2 3">Nor1</strain>
    </source>
</reference>
<dbReference type="Proteomes" id="UP000005139">
    <property type="component" value="Unassembled WGS sequence"/>
</dbReference>
<keyword evidence="2" id="KW-0689">Ribosomal protein</keyword>
<dbReference type="eggNOG" id="COG1358">
    <property type="taxonomic scope" value="Bacteria"/>
</dbReference>
<evidence type="ECO:0000259" key="1">
    <source>
        <dbReference type="Pfam" id="PF01248"/>
    </source>
</evidence>
<dbReference type="InterPro" id="IPR029064">
    <property type="entry name" value="Ribosomal_eL30-like_sf"/>
</dbReference>
<feature type="domain" description="Ribosomal protein eL8/eL30/eS12/Gadd45" evidence="1">
    <location>
        <begin position="8"/>
        <end position="98"/>
    </location>
</feature>
<dbReference type="SUPFAM" id="SSF55315">
    <property type="entry name" value="L30e-like"/>
    <property type="match status" value="1"/>
</dbReference>
<organism evidence="2 3">
    <name type="scientific">Thermosinus carboxydivorans Nor1</name>
    <dbReference type="NCBI Taxonomy" id="401526"/>
    <lineage>
        <taxon>Bacteria</taxon>
        <taxon>Bacillati</taxon>
        <taxon>Bacillota</taxon>
        <taxon>Negativicutes</taxon>
        <taxon>Selenomonadales</taxon>
        <taxon>Sporomusaceae</taxon>
        <taxon>Thermosinus</taxon>
    </lineage>
</organism>
<protein>
    <submittedName>
        <fullName evidence="2">Ribosomal protein L7Ae/L30e/S12e/Gadd45</fullName>
    </submittedName>
</protein>
<name>A1HSB3_9FIRM</name>
<keyword evidence="3" id="KW-1185">Reference proteome</keyword>
<dbReference type="Pfam" id="PF01248">
    <property type="entry name" value="Ribosomal_L7Ae"/>
    <property type="match status" value="1"/>
</dbReference>
<keyword evidence="2" id="KW-0687">Ribonucleoprotein</keyword>
<sequence length="104" mass="11368">MIAMNEQKIISLLGLAQRAKKVVSGEFAVEKAVRSRQVKLLLVAEDASHGTKKKYRDMATYYQVPLSVKLSKEKLGFALGKSVRAAVAVTDDGFSKALLELLSD</sequence>